<feature type="compositionally biased region" description="Basic and acidic residues" evidence="5">
    <location>
        <begin position="42"/>
        <end position="51"/>
    </location>
</feature>
<accession>A0AAD3CL94</accession>
<feature type="region of interest" description="Disordered" evidence="5">
    <location>
        <begin position="1"/>
        <end position="54"/>
    </location>
</feature>
<comment type="caution">
    <text evidence="8">The sequence shown here is derived from an EMBL/GenBank/DDBJ whole genome shotgun (WGS) entry which is preliminary data.</text>
</comment>
<organism evidence="8 9">
    <name type="scientific">Chaetoceros tenuissimus</name>
    <dbReference type="NCBI Taxonomy" id="426638"/>
    <lineage>
        <taxon>Eukaryota</taxon>
        <taxon>Sar</taxon>
        <taxon>Stramenopiles</taxon>
        <taxon>Ochrophyta</taxon>
        <taxon>Bacillariophyta</taxon>
        <taxon>Coscinodiscophyceae</taxon>
        <taxon>Chaetocerotophycidae</taxon>
        <taxon>Chaetocerotales</taxon>
        <taxon>Chaetocerotaceae</taxon>
        <taxon>Chaetoceros</taxon>
    </lineage>
</organism>
<keyword evidence="2 6" id="KW-0812">Transmembrane</keyword>
<evidence type="ECO:0000313" key="9">
    <source>
        <dbReference type="Proteomes" id="UP001054902"/>
    </source>
</evidence>
<evidence type="ECO:0000259" key="7">
    <source>
        <dbReference type="Pfam" id="PF00520"/>
    </source>
</evidence>
<feature type="transmembrane region" description="Helical" evidence="6">
    <location>
        <begin position="209"/>
        <end position="231"/>
    </location>
</feature>
<dbReference type="Proteomes" id="UP001054902">
    <property type="component" value="Unassembled WGS sequence"/>
</dbReference>
<keyword evidence="4 6" id="KW-0472">Membrane</keyword>
<dbReference type="GO" id="GO:0005248">
    <property type="term" value="F:voltage-gated sodium channel activity"/>
    <property type="evidence" value="ECO:0007669"/>
    <property type="project" value="TreeGrafter"/>
</dbReference>
<dbReference type="GO" id="GO:0001518">
    <property type="term" value="C:voltage-gated sodium channel complex"/>
    <property type="evidence" value="ECO:0007669"/>
    <property type="project" value="TreeGrafter"/>
</dbReference>
<dbReference type="SUPFAM" id="SSF81324">
    <property type="entry name" value="Voltage-gated potassium channels"/>
    <property type="match status" value="1"/>
</dbReference>
<evidence type="ECO:0000256" key="6">
    <source>
        <dbReference type="SAM" id="Phobius"/>
    </source>
</evidence>
<evidence type="ECO:0000256" key="2">
    <source>
        <dbReference type="ARBA" id="ARBA00022692"/>
    </source>
</evidence>
<dbReference type="EMBL" id="BLLK01000023">
    <property type="protein sequence ID" value="GFH47754.1"/>
    <property type="molecule type" value="Genomic_DNA"/>
</dbReference>
<dbReference type="Pfam" id="PF00520">
    <property type="entry name" value="Ion_trans"/>
    <property type="match status" value="1"/>
</dbReference>
<evidence type="ECO:0000256" key="5">
    <source>
        <dbReference type="SAM" id="MobiDB-lite"/>
    </source>
</evidence>
<dbReference type="InterPro" id="IPR005821">
    <property type="entry name" value="Ion_trans_dom"/>
</dbReference>
<dbReference type="PANTHER" id="PTHR10037:SF62">
    <property type="entry name" value="SODIUM CHANNEL PROTEIN 60E"/>
    <property type="match status" value="1"/>
</dbReference>
<feature type="domain" description="Ion transport" evidence="7">
    <location>
        <begin position="127"/>
        <end position="367"/>
    </location>
</feature>
<feature type="transmembrane region" description="Helical" evidence="6">
    <location>
        <begin position="127"/>
        <end position="148"/>
    </location>
</feature>
<dbReference type="AlphaFoldDB" id="A0AAD3CL94"/>
<name>A0AAD3CL94_9STRA</name>
<dbReference type="InterPro" id="IPR027359">
    <property type="entry name" value="Volt_channel_dom_sf"/>
</dbReference>
<sequence>MANAASGGISGALSSAKQKGVKRKLAKMKRRLSRFATRNKNRREYEASSREEEQEVVSTLRASKDDVCVKKIPSVLNIYTTFPNKNEEYEVVLKKEDPFHEESKYENSYIAYSQTKLGSFLNTMDPVILVLIIVNAIQMGLATFDFVSENPKVDSIFEKVDLAFLSVFTVEVCLNCIHHYRFDRLFIQNKRIKFAPKSEEEEELQKENFPWLVFDALVVLLSWAFASFSIIRAFRILRVLRLIKKVEQLKSVVAALIGVLPKMGVVAFLLSLLFIIFGVAFTILFGDLYERGLTEYDYFSRMDQTFLTLFQLMTFDDLATVARSVMDTYSWSWTLIVTWSIITGFVAMNLIIAIICESLVNLQEQKQMEQKAAEKLDLPYRSKLSREDSRRLKMETMNMMESQKSMKSIMTNITDEYVFQLEDMVDTILDDQREFICKFDAVKRQCKETLDNLPPEQSVVEIRKILGI</sequence>
<comment type="subcellular location">
    <subcellularLocation>
        <location evidence="1">Membrane</location>
        <topology evidence="1">Multi-pass membrane protein</topology>
    </subcellularLocation>
</comment>
<evidence type="ECO:0000256" key="4">
    <source>
        <dbReference type="ARBA" id="ARBA00023136"/>
    </source>
</evidence>
<gene>
    <name evidence="8" type="ORF">CTEN210_04229</name>
</gene>
<feature type="transmembrane region" description="Helical" evidence="6">
    <location>
        <begin position="336"/>
        <end position="360"/>
    </location>
</feature>
<keyword evidence="9" id="KW-1185">Reference proteome</keyword>
<dbReference type="PANTHER" id="PTHR10037">
    <property type="entry name" value="VOLTAGE-GATED CATION CHANNEL CALCIUM AND SODIUM"/>
    <property type="match status" value="1"/>
</dbReference>
<feature type="compositionally biased region" description="Basic residues" evidence="5">
    <location>
        <begin position="19"/>
        <end position="41"/>
    </location>
</feature>
<evidence type="ECO:0000313" key="8">
    <source>
        <dbReference type="EMBL" id="GFH47754.1"/>
    </source>
</evidence>
<proteinExistence type="predicted"/>
<feature type="compositionally biased region" description="Low complexity" evidence="5">
    <location>
        <begin position="1"/>
        <end position="16"/>
    </location>
</feature>
<protein>
    <recommendedName>
        <fullName evidence="7">Ion transport domain-containing protein</fullName>
    </recommendedName>
</protein>
<dbReference type="Gene3D" id="1.20.120.350">
    <property type="entry name" value="Voltage-gated potassium channels. Chain C"/>
    <property type="match status" value="1"/>
</dbReference>
<feature type="transmembrane region" description="Helical" evidence="6">
    <location>
        <begin position="252"/>
        <end position="285"/>
    </location>
</feature>
<reference evidence="8 9" key="1">
    <citation type="journal article" date="2021" name="Sci. Rep.">
        <title>The genome of the diatom Chaetoceros tenuissimus carries an ancient integrated fragment of an extant virus.</title>
        <authorList>
            <person name="Hongo Y."/>
            <person name="Kimura K."/>
            <person name="Takaki Y."/>
            <person name="Yoshida Y."/>
            <person name="Baba S."/>
            <person name="Kobayashi G."/>
            <person name="Nagasaki K."/>
            <person name="Hano T."/>
            <person name="Tomaru Y."/>
        </authorList>
    </citation>
    <scope>NUCLEOTIDE SEQUENCE [LARGE SCALE GENOMIC DNA]</scope>
    <source>
        <strain evidence="8 9">NIES-3715</strain>
    </source>
</reference>
<dbReference type="Gene3D" id="1.10.287.70">
    <property type="match status" value="1"/>
</dbReference>
<evidence type="ECO:0000256" key="1">
    <source>
        <dbReference type="ARBA" id="ARBA00004141"/>
    </source>
</evidence>
<evidence type="ECO:0000256" key="3">
    <source>
        <dbReference type="ARBA" id="ARBA00022989"/>
    </source>
</evidence>
<dbReference type="InterPro" id="IPR043203">
    <property type="entry name" value="VGCC_Ca_Na"/>
</dbReference>
<keyword evidence="3 6" id="KW-1133">Transmembrane helix</keyword>